<evidence type="ECO:0000256" key="3">
    <source>
        <dbReference type="ARBA" id="ARBA00022989"/>
    </source>
</evidence>
<accession>A0A6C2D7A5</accession>
<dbReference type="AlphaFoldDB" id="A0A6C2D7A5"/>
<dbReference type="InterPro" id="IPR003660">
    <property type="entry name" value="HAMP_dom"/>
</dbReference>
<dbReference type="GO" id="GO:0006935">
    <property type="term" value="P:chemotaxis"/>
    <property type="evidence" value="ECO:0007669"/>
    <property type="project" value="InterPro"/>
</dbReference>
<keyword evidence="5 7" id="KW-0807">Transducer</keyword>
<dbReference type="Proteomes" id="UP000389128">
    <property type="component" value="Unassembled WGS sequence"/>
</dbReference>
<dbReference type="PANTHER" id="PTHR32089">
    <property type="entry name" value="METHYL-ACCEPTING CHEMOTAXIS PROTEIN MCPB"/>
    <property type="match status" value="1"/>
</dbReference>
<evidence type="ECO:0000313" key="11">
    <source>
        <dbReference type="Proteomes" id="UP000389128"/>
    </source>
</evidence>
<dbReference type="FunFam" id="1.10.287.950:FF:000001">
    <property type="entry name" value="Methyl-accepting chemotaxis sensory transducer"/>
    <property type="match status" value="1"/>
</dbReference>
<dbReference type="PROSITE" id="PS50111">
    <property type="entry name" value="CHEMOTAXIS_TRANSDUC_2"/>
    <property type="match status" value="1"/>
</dbReference>
<dbReference type="Pfam" id="PF00015">
    <property type="entry name" value="MCPsignal"/>
    <property type="match status" value="1"/>
</dbReference>
<keyword evidence="3" id="KW-1133">Transmembrane helix</keyword>
<keyword evidence="2" id="KW-0812">Transmembrane</keyword>
<evidence type="ECO:0000256" key="1">
    <source>
        <dbReference type="ARBA" id="ARBA00004141"/>
    </source>
</evidence>
<evidence type="ECO:0000256" key="4">
    <source>
        <dbReference type="ARBA" id="ARBA00023136"/>
    </source>
</evidence>
<dbReference type="GO" id="GO:0004888">
    <property type="term" value="F:transmembrane signaling receptor activity"/>
    <property type="evidence" value="ECO:0007669"/>
    <property type="project" value="InterPro"/>
</dbReference>
<gene>
    <name evidence="10" type="ORF">ETQ85_02285</name>
</gene>
<dbReference type="PANTHER" id="PTHR32089:SF119">
    <property type="entry name" value="METHYL-ACCEPTING CHEMOTAXIS PROTEIN CTPL"/>
    <property type="match status" value="1"/>
</dbReference>
<evidence type="ECO:0000256" key="2">
    <source>
        <dbReference type="ARBA" id="ARBA00022692"/>
    </source>
</evidence>
<evidence type="ECO:0000256" key="7">
    <source>
        <dbReference type="PROSITE-ProRule" id="PRU00284"/>
    </source>
</evidence>
<dbReference type="EMBL" id="SDKK01000002">
    <property type="protein sequence ID" value="TYC61515.1"/>
    <property type="molecule type" value="Genomic_DNA"/>
</dbReference>
<evidence type="ECO:0000259" key="8">
    <source>
        <dbReference type="PROSITE" id="PS50111"/>
    </source>
</evidence>
<evidence type="ECO:0000313" key="10">
    <source>
        <dbReference type="EMBL" id="TYC61515.1"/>
    </source>
</evidence>
<reference evidence="10 11" key="1">
    <citation type="submission" date="2019-01" db="EMBL/GenBank/DDBJ databases">
        <title>Zoogloea oleivorans genome sequencing and assembly.</title>
        <authorList>
            <person name="Tancsics A."/>
            <person name="Farkas M."/>
            <person name="Kriszt B."/>
            <person name="Maroti G."/>
            <person name="Horvath B."/>
        </authorList>
    </citation>
    <scope>NUCLEOTIDE SEQUENCE [LARGE SCALE GENOMIC DNA]</scope>
    <source>
        <strain evidence="10 11">Buc</strain>
    </source>
</reference>
<evidence type="ECO:0000259" key="9">
    <source>
        <dbReference type="PROSITE" id="PS50885"/>
    </source>
</evidence>
<dbReference type="OrthoDB" id="9806477at2"/>
<dbReference type="SMART" id="SM00283">
    <property type="entry name" value="MA"/>
    <property type="match status" value="1"/>
</dbReference>
<keyword evidence="11" id="KW-1185">Reference proteome</keyword>
<dbReference type="Gene3D" id="1.10.287.950">
    <property type="entry name" value="Methyl-accepting chemotaxis protein"/>
    <property type="match status" value="1"/>
</dbReference>
<comment type="subcellular location">
    <subcellularLocation>
        <location evidence="1">Membrane</location>
        <topology evidence="1">Multi-pass membrane protein</topology>
    </subcellularLocation>
</comment>
<comment type="caution">
    <text evidence="10">The sequence shown here is derived from an EMBL/GenBank/DDBJ whole genome shotgun (WGS) entry which is preliminary data.</text>
</comment>
<evidence type="ECO:0000256" key="6">
    <source>
        <dbReference type="ARBA" id="ARBA00029447"/>
    </source>
</evidence>
<dbReference type="GO" id="GO:0016020">
    <property type="term" value="C:membrane"/>
    <property type="evidence" value="ECO:0007669"/>
    <property type="project" value="UniProtKB-SubCell"/>
</dbReference>
<organism evidence="10 11">
    <name type="scientific">Zoogloea oleivorans</name>
    <dbReference type="NCBI Taxonomy" id="1552750"/>
    <lineage>
        <taxon>Bacteria</taxon>
        <taxon>Pseudomonadati</taxon>
        <taxon>Pseudomonadota</taxon>
        <taxon>Betaproteobacteria</taxon>
        <taxon>Rhodocyclales</taxon>
        <taxon>Zoogloeaceae</taxon>
        <taxon>Zoogloea</taxon>
    </lineage>
</organism>
<dbReference type="GO" id="GO:0007165">
    <property type="term" value="P:signal transduction"/>
    <property type="evidence" value="ECO:0007669"/>
    <property type="project" value="UniProtKB-KW"/>
</dbReference>
<protein>
    <submittedName>
        <fullName evidence="10">Methyl-accepting chemotaxis protein</fullName>
    </submittedName>
</protein>
<dbReference type="InterPro" id="IPR004090">
    <property type="entry name" value="Chemotax_Me-accpt_rcpt"/>
</dbReference>
<keyword evidence="4" id="KW-0472">Membrane</keyword>
<comment type="similarity">
    <text evidence="6">Belongs to the methyl-accepting chemotaxis (MCP) protein family.</text>
</comment>
<feature type="domain" description="Methyl-accepting transducer" evidence="8">
    <location>
        <begin position="37"/>
        <end position="273"/>
    </location>
</feature>
<dbReference type="PROSITE" id="PS50885">
    <property type="entry name" value="HAMP"/>
    <property type="match status" value="1"/>
</dbReference>
<dbReference type="PRINTS" id="PR00260">
    <property type="entry name" value="CHEMTRNSDUCR"/>
</dbReference>
<evidence type="ECO:0000256" key="5">
    <source>
        <dbReference type="ARBA" id="ARBA00023224"/>
    </source>
</evidence>
<dbReference type="InterPro" id="IPR004089">
    <property type="entry name" value="MCPsignal_dom"/>
</dbReference>
<dbReference type="CDD" id="cd11386">
    <property type="entry name" value="MCP_signal"/>
    <property type="match status" value="1"/>
</dbReference>
<name>A0A6C2D7A5_9RHOO</name>
<sequence>MLQPLPAASNDELGALIVHMAVMRNNLHELIASIRNEVKALLTNARQLSSTASETYQLAEDQAESAAAMAAAVEELSVSIDHIGDHARESHQLSESSGQQATSGARVIGDAAAEMRSIAQSVNISANSVRELENLSGGISMIVGVIKEIADQTNLLALNAAIEAARAGESGHGFAVVADEVRKLAERTTKSTAEITTMIERIQAATRSAADDMESGVNRVARGVTLADEAGQTVGNIQHSTRQVLASVEGINLGLNEQSTAARDIAQRVERIAGASESNAASAATLTRAADDLSTLAHTLEDLSGRFRIA</sequence>
<proteinExistence type="inferred from homology"/>
<dbReference type="SUPFAM" id="SSF58104">
    <property type="entry name" value="Methyl-accepting chemotaxis protein (MCP) signaling domain"/>
    <property type="match status" value="1"/>
</dbReference>
<feature type="domain" description="HAMP" evidence="9">
    <location>
        <begin position="3"/>
        <end position="32"/>
    </location>
</feature>